<dbReference type="RefSeq" id="WP_193120563.1">
    <property type="nucleotide sequence ID" value="NZ_JADBGI010000003.1"/>
</dbReference>
<dbReference type="PANTHER" id="PTHR46865">
    <property type="entry name" value="OXIDOREDUCTASE-RELATED"/>
    <property type="match status" value="1"/>
</dbReference>
<comment type="caution">
    <text evidence="2">The sequence shown here is derived from an EMBL/GenBank/DDBJ whole genome shotgun (WGS) entry which is preliminary data.</text>
</comment>
<dbReference type="InterPro" id="IPR051704">
    <property type="entry name" value="FAD_aromatic-hydroxylase"/>
</dbReference>
<dbReference type="EMBL" id="JADBGI010000003">
    <property type="protein sequence ID" value="MBE2997918.1"/>
    <property type="molecule type" value="Genomic_DNA"/>
</dbReference>
<protein>
    <submittedName>
        <fullName evidence="2">FAD-dependent monooxygenase</fullName>
    </submittedName>
</protein>
<proteinExistence type="predicted"/>
<sequence length="409" mass="44851">MTNTTHTPRALVVGLGIAGAATALRLRQVGWEPVVVERAPGRRLGGYFVGVFGTGQASASRLGVMEDIPDRSPAGASAFEVTRGGKRWKGMGYNELPGHPLSALRGDIEAALFDNLPEGLEIRYSTVPTSIDQSHGHPRVTLRNTTTNTETVEGFDLVVGADGLRSTVRRLVFGPDANHMHSLDYMIAVCLMDEPVQGFDPSQTVILAEPGRSAWAFSFKDRNPSVMFSWASSDIDAEFTRTPIESVRRAFGPESPGPVLRQLQDQFERAGDFLFDSVHQVRMKQWHHNRVALVGDAAWCMSLYSGMGASMGMAGAELLGTMLQRHGNDVDHALHAWQKQLGPFIEKQQEAAVEARTFFTPQTRAQQMQRVAMLRLQKAPVVGPFLQKQMQKNPVFAMKSFDIAVPPAA</sequence>
<keyword evidence="2" id="KW-0560">Oxidoreductase</keyword>
<dbReference type="SUPFAM" id="SSF51905">
    <property type="entry name" value="FAD/NAD(P)-binding domain"/>
    <property type="match status" value="1"/>
</dbReference>
<gene>
    <name evidence="2" type="ORF">IDM40_04225</name>
</gene>
<keyword evidence="3" id="KW-1185">Reference proteome</keyword>
<dbReference type="Gene3D" id="3.50.50.60">
    <property type="entry name" value="FAD/NAD(P)-binding domain"/>
    <property type="match status" value="1"/>
</dbReference>
<accession>A0ABR9P252</accession>
<dbReference type="PRINTS" id="PR00420">
    <property type="entry name" value="RNGMNOXGNASE"/>
</dbReference>
<dbReference type="Pfam" id="PF01494">
    <property type="entry name" value="FAD_binding_3"/>
    <property type="match status" value="1"/>
</dbReference>
<dbReference type="PANTHER" id="PTHR46865:SF8">
    <property type="entry name" value="POSSIBLE OXIDOREDUCTASE"/>
    <property type="match status" value="1"/>
</dbReference>
<evidence type="ECO:0000313" key="2">
    <source>
        <dbReference type="EMBL" id="MBE2997918.1"/>
    </source>
</evidence>
<keyword evidence="2" id="KW-0503">Monooxygenase</keyword>
<feature type="domain" description="FAD-binding" evidence="1">
    <location>
        <begin position="10"/>
        <end position="325"/>
    </location>
</feature>
<dbReference type="GO" id="GO:0004497">
    <property type="term" value="F:monooxygenase activity"/>
    <property type="evidence" value="ECO:0007669"/>
    <property type="project" value="UniProtKB-KW"/>
</dbReference>
<evidence type="ECO:0000313" key="3">
    <source>
        <dbReference type="Proteomes" id="UP000806528"/>
    </source>
</evidence>
<dbReference type="Proteomes" id="UP000806528">
    <property type="component" value="Unassembled WGS sequence"/>
</dbReference>
<dbReference type="InterPro" id="IPR036188">
    <property type="entry name" value="FAD/NAD-bd_sf"/>
</dbReference>
<dbReference type="InterPro" id="IPR002938">
    <property type="entry name" value="FAD-bd"/>
</dbReference>
<evidence type="ECO:0000259" key="1">
    <source>
        <dbReference type="Pfam" id="PF01494"/>
    </source>
</evidence>
<organism evidence="2 3">
    <name type="scientific">Nocardiopsis coralli</name>
    <dbReference type="NCBI Taxonomy" id="2772213"/>
    <lineage>
        <taxon>Bacteria</taxon>
        <taxon>Bacillati</taxon>
        <taxon>Actinomycetota</taxon>
        <taxon>Actinomycetes</taxon>
        <taxon>Streptosporangiales</taxon>
        <taxon>Nocardiopsidaceae</taxon>
        <taxon>Nocardiopsis</taxon>
    </lineage>
</organism>
<reference evidence="2 3" key="1">
    <citation type="submission" date="2020-09" db="EMBL/GenBank/DDBJ databases">
        <title>Diversity and distribution of actinomycetes associated with coral in the coast of Hainan.</title>
        <authorList>
            <person name="Li F."/>
        </authorList>
    </citation>
    <scope>NUCLEOTIDE SEQUENCE [LARGE SCALE GENOMIC DNA]</scope>
    <source>
        <strain evidence="2 3">HNM0947</strain>
    </source>
</reference>
<dbReference type="Gene3D" id="3.30.9.10">
    <property type="entry name" value="D-Amino Acid Oxidase, subunit A, domain 2"/>
    <property type="match status" value="1"/>
</dbReference>
<name>A0ABR9P252_9ACTN</name>